<proteinExistence type="predicted"/>
<keyword evidence="3" id="KW-0418">Kinase</keyword>
<feature type="domain" description="HD" evidence="2">
    <location>
        <begin position="41"/>
        <end position="163"/>
    </location>
</feature>
<dbReference type="Pfam" id="PF01966">
    <property type="entry name" value="HD"/>
    <property type="match status" value="1"/>
</dbReference>
<dbReference type="SUPFAM" id="SSF109604">
    <property type="entry name" value="HD-domain/PDEase-like"/>
    <property type="match status" value="1"/>
</dbReference>
<keyword evidence="4" id="KW-1185">Reference proteome</keyword>
<dbReference type="PANTHER" id="PTHR47545:SF1">
    <property type="entry name" value="MULTIFUNCTIONAL CCA PROTEIN"/>
    <property type="match status" value="1"/>
</dbReference>
<dbReference type="SUPFAM" id="SSF52540">
    <property type="entry name" value="P-loop containing nucleoside triphosphate hydrolases"/>
    <property type="match status" value="1"/>
</dbReference>
<dbReference type="EMBL" id="FQZN01000002">
    <property type="protein sequence ID" value="SHI41362.1"/>
    <property type="molecule type" value="Genomic_DNA"/>
</dbReference>
<dbReference type="GeneID" id="92710620"/>
<dbReference type="InterPro" id="IPR050124">
    <property type="entry name" value="tRNA_CCA-adding_enzyme"/>
</dbReference>
<evidence type="ECO:0000313" key="4">
    <source>
        <dbReference type="Proteomes" id="UP000184192"/>
    </source>
</evidence>
<dbReference type="Pfam" id="PF13671">
    <property type="entry name" value="AAA_33"/>
    <property type="match status" value="1"/>
</dbReference>
<dbReference type="GO" id="GO:0016301">
    <property type="term" value="F:kinase activity"/>
    <property type="evidence" value="ECO:0007669"/>
    <property type="project" value="UniProtKB-KW"/>
</dbReference>
<keyword evidence="1" id="KW-0547">Nucleotide-binding</keyword>
<dbReference type="CDD" id="cd00077">
    <property type="entry name" value="HDc"/>
    <property type="match status" value="1"/>
</dbReference>
<dbReference type="PANTHER" id="PTHR47545">
    <property type="entry name" value="MULTIFUNCTIONAL CCA PROTEIN"/>
    <property type="match status" value="1"/>
</dbReference>
<evidence type="ECO:0000313" key="3">
    <source>
        <dbReference type="EMBL" id="SHI41362.1"/>
    </source>
</evidence>
<dbReference type="InterPro" id="IPR027417">
    <property type="entry name" value="P-loop_NTPase"/>
</dbReference>
<dbReference type="Gene3D" id="1.10.3090.10">
    <property type="entry name" value="cca-adding enzyme, domain 2"/>
    <property type="match status" value="1"/>
</dbReference>
<dbReference type="RefSeq" id="WP_025832386.1">
    <property type="nucleotide sequence ID" value="NZ_FQZN01000002.1"/>
</dbReference>
<dbReference type="Gene3D" id="3.40.50.300">
    <property type="entry name" value="P-loop containing nucleotide triphosphate hydrolases"/>
    <property type="match status" value="1"/>
</dbReference>
<dbReference type="AlphaFoldDB" id="A0A1M6AY20"/>
<protein>
    <submittedName>
        <fullName evidence="3">Predicted kinase</fullName>
    </submittedName>
</protein>
<dbReference type="InterPro" id="IPR006674">
    <property type="entry name" value="HD_domain"/>
</dbReference>
<reference evidence="4" key="1">
    <citation type="submission" date="2016-11" db="EMBL/GenBank/DDBJ databases">
        <authorList>
            <person name="Varghese N."/>
            <person name="Submissions S."/>
        </authorList>
    </citation>
    <scope>NUCLEOTIDE SEQUENCE [LARGE SCALE GENOMIC DNA]</scope>
    <source>
        <strain evidence="4">DSM 26884</strain>
    </source>
</reference>
<keyword evidence="3" id="KW-0808">Transferase</keyword>
<gene>
    <name evidence="3" type="ORF">SAMN05444350_10280</name>
</gene>
<dbReference type="eggNOG" id="COG4639">
    <property type="taxonomic scope" value="Bacteria"/>
</dbReference>
<name>A0A1M6AY20_9BACE</name>
<accession>A0A1M6AY20</accession>
<evidence type="ECO:0000256" key="1">
    <source>
        <dbReference type="ARBA" id="ARBA00022741"/>
    </source>
</evidence>
<dbReference type="Proteomes" id="UP000184192">
    <property type="component" value="Unassembled WGS sequence"/>
</dbReference>
<dbReference type="GO" id="GO:0000166">
    <property type="term" value="F:nucleotide binding"/>
    <property type="evidence" value="ECO:0007669"/>
    <property type="project" value="UniProtKB-KW"/>
</dbReference>
<organism evidence="3 4">
    <name type="scientific">Bacteroides stercorirosoris</name>
    <dbReference type="NCBI Taxonomy" id="871324"/>
    <lineage>
        <taxon>Bacteria</taxon>
        <taxon>Pseudomonadati</taxon>
        <taxon>Bacteroidota</taxon>
        <taxon>Bacteroidia</taxon>
        <taxon>Bacteroidales</taxon>
        <taxon>Bacteroidaceae</taxon>
        <taxon>Bacteroides</taxon>
    </lineage>
</organism>
<sequence length="370" mass="43110">MNWKLTDNKNWDSLEQQFRWVQDMNFVMQHHLHHEEGSVAVHTRMVLEALQQQPEYRALPAQEQEILWTAALLHDVEKRSTSVDEGNGIITSKGHARRGEYTARTILYRDIPTPFHIRENIAALVRYHGLPVWIMERENPVKKLCEASLRVNTRLLKMLAVADIQGRICKDKPALMEAAELFEMLCREQDCWGKARSFATGHARFQYFQAEDGYIDYIPHDNFRCEVILLSGLPGMGKDHYIRTLPQNIPVISLDDIRRKHKVSPTDKAANGRVVQEAKETARNYLRKQQGFVWNATNTSKQIRSQLIDLFLTYGAKVKIVYIEKPYAVWRKQNREREFMVPEAVLDAMLDRLETPQLTEAHEVMYLISK</sequence>
<dbReference type="InterPro" id="IPR003607">
    <property type="entry name" value="HD/PDEase_dom"/>
</dbReference>
<evidence type="ECO:0000259" key="2">
    <source>
        <dbReference type="Pfam" id="PF01966"/>
    </source>
</evidence>